<evidence type="ECO:0000256" key="2">
    <source>
        <dbReference type="ARBA" id="ARBA00005167"/>
    </source>
</evidence>
<dbReference type="GO" id="GO:0005737">
    <property type="term" value="C:cytoplasm"/>
    <property type="evidence" value="ECO:0007669"/>
    <property type="project" value="UniProtKB-SubCell"/>
</dbReference>
<protein>
    <recommendedName>
        <fullName evidence="5 14">Inositol oxygenase</fullName>
        <ecNumber evidence="4 14">1.13.99.1</ecNumber>
    </recommendedName>
    <alternativeName>
        <fullName evidence="10 14">Myo-inositol oxygenase</fullName>
    </alternativeName>
</protein>
<dbReference type="Pfam" id="PF05153">
    <property type="entry name" value="MIOX"/>
    <property type="match status" value="1"/>
</dbReference>
<dbReference type="GeneID" id="36383715"/>
<feature type="binding site" evidence="12">
    <location>
        <begin position="211"/>
        <end position="212"/>
    </location>
    <ligand>
        <name>substrate</name>
    </ligand>
</feature>
<evidence type="ECO:0000313" key="17">
    <source>
        <dbReference type="WBParaSite" id="SRAE_X000066200.1"/>
    </source>
</evidence>
<organism evidence="15">
    <name type="scientific">Strongyloides ratti</name>
    <name type="common">Parasitic roundworm</name>
    <dbReference type="NCBI Taxonomy" id="34506"/>
    <lineage>
        <taxon>Eukaryota</taxon>
        <taxon>Metazoa</taxon>
        <taxon>Ecdysozoa</taxon>
        <taxon>Nematoda</taxon>
        <taxon>Chromadorea</taxon>
        <taxon>Rhabditida</taxon>
        <taxon>Tylenchina</taxon>
        <taxon>Panagrolaimomorpha</taxon>
        <taxon>Strongyloidoidea</taxon>
        <taxon>Strongyloididae</taxon>
        <taxon>Strongyloides</taxon>
    </lineage>
</organism>
<feature type="binding site" evidence="13">
    <location>
        <position position="115"/>
    </location>
    <ligand>
        <name>Fe cation</name>
        <dbReference type="ChEBI" id="CHEBI:24875"/>
        <label>1</label>
    </ligand>
</feature>
<evidence type="ECO:0000256" key="8">
    <source>
        <dbReference type="ARBA" id="ARBA00023002"/>
    </source>
</evidence>
<dbReference type="RefSeq" id="XP_024510531.1">
    <property type="nucleotide sequence ID" value="XM_024645033.1"/>
</dbReference>
<name>A0A090LN98_STRRB</name>
<feature type="binding site" evidence="13">
    <location>
        <position position="211"/>
    </location>
    <ligand>
        <name>Fe cation</name>
        <dbReference type="ChEBI" id="CHEBI:24875"/>
        <label>1</label>
    </ligand>
</feature>
<feature type="binding site" evidence="12">
    <location>
        <position position="118"/>
    </location>
    <ligand>
        <name>substrate</name>
    </ligand>
</feature>
<dbReference type="Proteomes" id="UP000035682">
    <property type="component" value="Unplaced"/>
</dbReference>
<dbReference type="WBParaSite" id="SRAE_X000066200.1">
    <property type="protein sequence ID" value="SRAE_X000066200.1"/>
    <property type="gene ID" value="WBGene00266221"/>
</dbReference>
<feature type="binding site" evidence="13">
    <location>
        <position position="89"/>
    </location>
    <ligand>
        <name>Fe cation</name>
        <dbReference type="ChEBI" id="CHEBI:24875"/>
        <label>1</label>
    </ligand>
</feature>
<comment type="similarity">
    <text evidence="3 14">Belongs to the myo-inositol oxygenase family.</text>
</comment>
<evidence type="ECO:0000256" key="10">
    <source>
        <dbReference type="ARBA" id="ARBA00029668"/>
    </source>
</evidence>
<evidence type="ECO:0000256" key="5">
    <source>
        <dbReference type="ARBA" id="ARBA00019269"/>
    </source>
</evidence>
<feature type="binding site" evidence="13">
    <location>
        <position position="185"/>
    </location>
    <ligand>
        <name>Fe cation</name>
        <dbReference type="ChEBI" id="CHEBI:24875"/>
        <label>1</label>
    </ligand>
</feature>
<evidence type="ECO:0000256" key="13">
    <source>
        <dbReference type="PIRSR" id="PIRSR607828-2"/>
    </source>
</evidence>
<keyword evidence="16" id="KW-1185">Reference proteome</keyword>
<dbReference type="GO" id="GO:0005506">
    <property type="term" value="F:iron ion binding"/>
    <property type="evidence" value="ECO:0007669"/>
    <property type="project" value="InterPro"/>
</dbReference>
<keyword evidence="7 13" id="KW-0479">Metal-binding</keyword>
<gene>
    <name evidence="15 17 18" type="ORF">SRAE_X000066200</name>
</gene>
<dbReference type="AlphaFoldDB" id="A0A090LN98"/>
<evidence type="ECO:0000256" key="11">
    <source>
        <dbReference type="ARBA" id="ARBA00048271"/>
    </source>
</evidence>
<evidence type="ECO:0000313" key="18">
    <source>
        <dbReference type="WormBase" id="SRAE_X000066200"/>
    </source>
</evidence>
<feature type="binding site" evidence="13">
    <location>
        <position position="244"/>
    </location>
    <ligand>
        <name>Fe cation</name>
        <dbReference type="ChEBI" id="CHEBI:24875"/>
        <label>1</label>
    </ligand>
</feature>
<feature type="binding site" evidence="12">
    <location>
        <begin position="76"/>
        <end position="78"/>
    </location>
    <ligand>
        <name>substrate</name>
    </ligand>
</feature>
<keyword evidence="8 14" id="KW-0560">Oxidoreductase</keyword>
<evidence type="ECO:0000256" key="9">
    <source>
        <dbReference type="ARBA" id="ARBA00023004"/>
    </source>
</evidence>
<evidence type="ECO:0000256" key="1">
    <source>
        <dbReference type="ARBA" id="ARBA00004496"/>
    </source>
</evidence>
<comment type="catalytic activity">
    <reaction evidence="11 14">
        <text>myo-inositol + O2 = D-glucuronate + H2O + H(+)</text>
        <dbReference type="Rhea" id="RHEA:23696"/>
        <dbReference type="ChEBI" id="CHEBI:15377"/>
        <dbReference type="ChEBI" id="CHEBI:15378"/>
        <dbReference type="ChEBI" id="CHEBI:15379"/>
        <dbReference type="ChEBI" id="CHEBI:17268"/>
        <dbReference type="ChEBI" id="CHEBI:58720"/>
        <dbReference type="EC" id="1.13.99.1"/>
    </reaction>
</comment>
<dbReference type="WormBase" id="SRAE_X000066200">
    <property type="protein sequence ID" value="SRP04114"/>
    <property type="gene ID" value="WBGene00266221"/>
</dbReference>
<dbReference type="GO" id="GO:0019310">
    <property type="term" value="P:inositol catabolic process"/>
    <property type="evidence" value="ECO:0007669"/>
    <property type="project" value="UniProtKB-UniRule"/>
</dbReference>
<accession>A0A090LN98</accession>
<comment type="subcellular location">
    <subcellularLocation>
        <location evidence="1 14">Cytoplasm</location>
    </subcellularLocation>
</comment>
<evidence type="ECO:0000313" key="15">
    <source>
        <dbReference type="EMBL" id="CEF71335.1"/>
    </source>
</evidence>
<reference evidence="15 16" key="1">
    <citation type="submission" date="2014-09" db="EMBL/GenBank/DDBJ databases">
        <authorList>
            <person name="Martin A.A."/>
        </authorList>
    </citation>
    <scope>NUCLEOTIDE SEQUENCE</scope>
    <source>
        <strain evidence="16">ED321</strain>
        <strain evidence="15">ED321 Heterogonic</strain>
    </source>
</reference>
<evidence type="ECO:0000256" key="3">
    <source>
        <dbReference type="ARBA" id="ARBA00005286"/>
    </source>
</evidence>
<feature type="binding site" evidence="12">
    <location>
        <position position="17"/>
    </location>
    <ligand>
        <name>substrate</name>
    </ligand>
</feature>
<dbReference type="GO" id="GO:0050113">
    <property type="term" value="F:inositol oxygenase activity"/>
    <property type="evidence" value="ECO:0007669"/>
    <property type="project" value="UniProtKB-UniRule"/>
</dbReference>
<feature type="binding site" evidence="12">
    <location>
        <begin position="132"/>
        <end position="133"/>
    </location>
    <ligand>
        <name>substrate</name>
    </ligand>
</feature>
<feature type="binding site" evidence="13">
    <location>
        <position position="114"/>
    </location>
    <ligand>
        <name>Fe cation</name>
        <dbReference type="ChEBI" id="CHEBI:24875"/>
        <label>1</label>
    </ligand>
</feature>
<dbReference type="EC" id="1.13.99.1" evidence="4 14"/>
<proteinExistence type="inferred from homology"/>
<dbReference type="OrthoDB" id="5151075at2759"/>
<sequence>MVVKNDVDVKKKSEDFRLYEKNSNDPIQIRVKNHYYKQHKFQTVDFVNKMHKKWLEFNHGSLEILECLDLLNTLIDESDPDTDDANIVHAYQTAERLRKMYPDEPWLHLTGLIHDLGKVMSVWGEVQYAVTGDTYPVGCAPVDSIVYGIESFEGNSDLENSKFNTKLGMYKENCGIENLLMCWSHDEYLYQVLINHGCTLPMECLHAIRFHSFYPYHTGGDYKYFETKKNIELKKSIDILNSCDLYSKSDTKPDIEELKPYYQSLVDIYIPGKVNF</sequence>
<reference evidence="17" key="2">
    <citation type="submission" date="2020-12" db="UniProtKB">
        <authorList>
            <consortium name="WormBaseParasite"/>
        </authorList>
    </citation>
    <scope>IDENTIFICATION</scope>
</reference>
<dbReference type="CTD" id="36383715"/>
<evidence type="ECO:0000313" key="16">
    <source>
        <dbReference type="Proteomes" id="UP000035682"/>
    </source>
</evidence>
<evidence type="ECO:0000256" key="6">
    <source>
        <dbReference type="ARBA" id="ARBA00022490"/>
    </source>
</evidence>
<evidence type="ECO:0000256" key="12">
    <source>
        <dbReference type="PIRSR" id="PIRSR607828-1"/>
    </source>
</evidence>
<keyword evidence="6 14" id="KW-0963">Cytoplasm</keyword>
<dbReference type="PANTHER" id="PTHR12588">
    <property type="entry name" value="MYOINOSITOL OXYGENASE"/>
    <property type="match status" value="1"/>
</dbReference>
<evidence type="ECO:0000256" key="4">
    <source>
        <dbReference type="ARBA" id="ARBA00011919"/>
    </source>
</evidence>
<dbReference type="SUPFAM" id="SSF109604">
    <property type="entry name" value="HD-domain/PDEase-like"/>
    <property type="match status" value="1"/>
</dbReference>
<dbReference type="UniPathway" id="UPA00111">
    <property type="reaction ID" value="UER00527"/>
</dbReference>
<evidence type="ECO:0000256" key="14">
    <source>
        <dbReference type="RuleBase" id="RU367039"/>
    </source>
</evidence>
<evidence type="ECO:0000256" key="7">
    <source>
        <dbReference type="ARBA" id="ARBA00022723"/>
    </source>
</evidence>
<dbReference type="PANTHER" id="PTHR12588:SF0">
    <property type="entry name" value="INOSITOL OXYGENASE"/>
    <property type="match status" value="1"/>
</dbReference>
<dbReference type="OMA" id="RYNTKYG"/>
<comment type="pathway">
    <text evidence="2 14">Polyol metabolism; myo-inositol degradation into D-glucuronate; D-glucuronate from myo-inositol: step 1/1.</text>
</comment>
<dbReference type="InterPro" id="IPR007828">
    <property type="entry name" value="Inositol_oxygenase"/>
</dbReference>
<dbReference type="EMBL" id="LN609530">
    <property type="protein sequence ID" value="CEF71335.1"/>
    <property type="molecule type" value="Genomic_DNA"/>
</dbReference>
<keyword evidence="9 13" id="KW-0408">Iron</keyword>
<dbReference type="STRING" id="34506.A0A090LN98"/>
<comment type="cofactor">
    <cofactor evidence="13 14">
        <name>Fe cation</name>
        <dbReference type="ChEBI" id="CHEBI:24875"/>
    </cofactor>
    <text evidence="13 14">Binds 2 iron ions per subunit.</text>
</comment>